<dbReference type="InterPro" id="IPR011701">
    <property type="entry name" value="MFS"/>
</dbReference>
<keyword evidence="3 7" id="KW-0812">Transmembrane</keyword>
<dbReference type="InterPro" id="IPR020846">
    <property type="entry name" value="MFS_dom"/>
</dbReference>
<keyword evidence="5 7" id="KW-0472">Membrane</keyword>
<feature type="transmembrane region" description="Helical" evidence="7">
    <location>
        <begin position="146"/>
        <end position="167"/>
    </location>
</feature>
<dbReference type="SUPFAM" id="SSF103473">
    <property type="entry name" value="MFS general substrate transporter"/>
    <property type="match status" value="1"/>
</dbReference>
<feature type="domain" description="Major facilitator superfamily (MFS) profile" evidence="8">
    <location>
        <begin position="23"/>
        <end position="446"/>
    </location>
</feature>
<comment type="similarity">
    <text evidence="2">Belongs to the major facilitator superfamily.</text>
</comment>
<evidence type="ECO:0000256" key="1">
    <source>
        <dbReference type="ARBA" id="ARBA00004141"/>
    </source>
</evidence>
<dbReference type="EMBL" id="MU842821">
    <property type="protein sequence ID" value="KAK2033559.1"/>
    <property type="molecule type" value="Genomic_DNA"/>
</dbReference>
<name>A0AAD9HTF7_9PEZI</name>
<feature type="non-terminal residue" evidence="9">
    <location>
        <position position="448"/>
    </location>
</feature>
<dbReference type="PANTHER" id="PTHR23502:SF68">
    <property type="entry name" value="MULTIDRUG TRANSPORTER, PUTATIVE (AFU_ORTHOLOGUE AFUA_3G01120)-RELATED"/>
    <property type="match status" value="1"/>
</dbReference>
<dbReference type="GO" id="GO:0016020">
    <property type="term" value="C:membrane"/>
    <property type="evidence" value="ECO:0007669"/>
    <property type="project" value="UniProtKB-SubCell"/>
</dbReference>
<feature type="transmembrane region" description="Helical" evidence="7">
    <location>
        <begin position="353"/>
        <end position="372"/>
    </location>
</feature>
<proteinExistence type="inferred from homology"/>
<evidence type="ECO:0000259" key="8">
    <source>
        <dbReference type="PROSITE" id="PS50850"/>
    </source>
</evidence>
<evidence type="ECO:0000256" key="2">
    <source>
        <dbReference type="ARBA" id="ARBA00008335"/>
    </source>
</evidence>
<sequence>DGPESPDDMVNPQDWSIKKKWTTIIVVSAITFNQAMSSTIFAPGVSQAMRDLHVSSSAGATLSISIYVIGLAVGPLFLSPLSERYGRMPIMHGTNVLFLAASVVCAVSVNLPMLLVFRFLAGTANVSLGGGYVADVMPPELRQRAMNVWTIGPVLAPIVGPIAGGYISMNTTWRWTFGILSITGALAVLSTLLFLEETYLPRLQELKARRRRGPAATEAGLPANEKKSYQKSSMAKPFQLLLTSPALVVVSLFLAVAYSYMYLMFTTFNSIFADTYGFTAGQVGLSYLGLGIGCLLGQYSVDLFMRRHLTAKHATDDSGPQPERNLPILIVAGVLLAVGLFWYGWALEYRTHWIVPILGTAVCGFSISLFFLGVQTYIVEVYTLYAASALAASTAIRCVFGLTIPLAAPPLYRRLGLGWGNSLLGFLALATVPASLWLWRSSKRLRKA</sequence>
<evidence type="ECO:0000256" key="5">
    <source>
        <dbReference type="ARBA" id="ARBA00023136"/>
    </source>
</evidence>
<feature type="transmembrane region" description="Helical" evidence="7">
    <location>
        <begin position="57"/>
        <end position="78"/>
    </location>
</feature>
<feature type="transmembrane region" description="Helical" evidence="7">
    <location>
        <begin position="384"/>
        <end position="407"/>
    </location>
</feature>
<dbReference type="FunFam" id="1.20.1250.20:FF:000011">
    <property type="entry name" value="MFS multidrug transporter, putative"/>
    <property type="match status" value="1"/>
</dbReference>
<gene>
    <name evidence="9" type="ORF">LX32DRAFT_493625</name>
</gene>
<accession>A0AAD9HTF7</accession>
<feature type="transmembrane region" description="Helical" evidence="7">
    <location>
        <begin position="419"/>
        <end position="439"/>
    </location>
</feature>
<dbReference type="Gene3D" id="1.20.1250.20">
    <property type="entry name" value="MFS general substrate transporter like domains"/>
    <property type="match status" value="1"/>
</dbReference>
<dbReference type="Proteomes" id="UP001232148">
    <property type="component" value="Unassembled WGS sequence"/>
</dbReference>
<feature type="transmembrane region" description="Helical" evidence="7">
    <location>
        <begin position="90"/>
        <end position="109"/>
    </location>
</feature>
<feature type="non-terminal residue" evidence="9">
    <location>
        <position position="1"/>
    </location>
</feature>
<keyword evidence="4 7" id="KW-1133">Transmembrane helix</keyword>
<dbReference type="CDD" id="cd17323">
    <property type="entry name" value="MFS_Tpo1_MDR_like"/>
    <property type="match status" value="1"/>
</dbReference>
<keyword evidence="10" id="KW-1185">Reference proteome</keyword>
<feature type="transmembrane region" description="Helical" evidence="7">
    <location>
        <begin position="240"/>
        <end position="265"/>
    </location>
</feature>
<organism evidence="9 10">
    <name type="scientific">Colletotrichum zoysiae</name>
    <dbReference type="NCBI Taxonomy" id="1216348"/>
    <lineage>
        <taxon>Eukaryota</taxon>
        <taxon>Fungi</taxon>
        <taxon>Dikarya</taxon>
        <taxon>Ascomycota</taxon>
        <taxon>Pezizomycotina</taxon>
        <taxon>Sordariomycetes</taxon>
        <taxon>Hypocreomycetidae</taxon>
        <taxon>Glomerellales</taxon>
        <taxon>Glomerellaceae</taxon>
        <taxon>Colletotrichum</taxon>
        <taxon>Colletotrichum graminicola species complex</taxon>
    </lineage>
</organism>
<dbReference type="PANTHER" id="PTHR23502">
    <property type="entry name" value="MAJOR FACILITATOR SUPERFAMILY"/>
    <property type="match status" value="1"/>
</dbReference>
<evidence type="ECO:0000313" key="9">
    <source>
        <dbReference type="EMBL" id="KAK2033559.1"/>
    </source>
</evidence>
<keyword evidence="6" id="KW-0325">Glycoprotein</keyword>
<evidence type="ECO:0000313" key="10">
    <source>
        <dbReference type="Proteomes" id="UP001232148"/>
    </source>
</evidence>
<dbReference type="GO" id="GO:0022857">
    <property type="term" value="F:transmembrane transporter activity"/>
    <property type="evidence" value="ECO:0007669"/>
    <property type="project" value="InterPro"/>
</dbReference>
<comment type="subcellular location">
    <subcellularLocation>
        <location evidence="1">Membrane</location>
        <topology evidence="1">Multi-pass membrane protein</topology>
    </subcellularLocation>
</comment>
<protein>
    <submittedName>
        <fullName evidence="9">MFS general substrate transporter</fullName>
    </submittedName>
</protein>
<dbReference type="PROSITE" id="PS50850">
    <property type="entry name" value="MFS"/>
    <property type="match status" value="1"/>
</dbReference>
<feature type="transmembrane region" description="Helical" evidence="7">
    <location>
        <begin position="21"/>
        <end position="45"/>
    </location>
</feature>
<evidence type="ECO:0000256" key="3">
    <source>
        <dbReference type="ARBA" id="ARBA00022692"/>
    </source>
</evidence>
<feature type="transmembrane region" description="Helical" evidence="7">
    <location>
        <begin position="285"/>
        <end position="305"/>
    </location>
</feature>
<evidence type="ECO:0000256" key="4">
    <source>
        <dbReference type="ARBA" id="ARBA00022989"/>
    </source>
</evidence>
<dbReference type="Pfam" id="PF07690">
    <property type="entry name" value="MFS_1"/>
    <property type="match status" value="1"/>
</dbReference>
<dbReference type="AlphaFoldDB" id="A0AAD9HTF7"/>
<dbReference type="InterPro" id="IPR036259">
    <property type="entry name" value="MFS_trans_sf"/>
</dbReference>
<feature type="transmembrane region" description="Helical" evidence="7">
    <location>
        <begin position="173"/>
        <end position="195"/>
    </location>
</feature>
<reference evidence="9" key="1">
    <citation type="submission" date="2021-06" db="EMBL/GenBank/DDBJ databases">
        <title>Comparative genomics, transcriptomics and evolutionary studies reveal genomic signatures of adaptation to plant cell wall in hemibiotrophic fungi.</title>
        <authorList>
            <consortium name="DOE Joint Genome Institute"/>
            <person name="Baroncelli R."/>
            <person name="Diaz J.F."/>
            <person name="Benocci T."/>
            <person name="Peng M."/>
            <person name="Battaglia E."/>
            <person name="Haridas S."/>
            <person name="Andreopoulos W."/>
            <person name="Labutti K."/>
            <person name="Pangilinan J."/>
            <person name="Floch G.L."/>
            <person name="Makela M.R."/>
            <person name="Henrissat B."/>
            <person name="Grigoriev I.V."/>
            <person name="Crouch J.A."/>
            <person name="De Vries R.P."/>
            <person name="Sukno S.A."/>
            <person name="Thon M.R."/>
        </authorList>
    </citation>
    <scope>NUCLEOTIDE SEQUENCE</scope>
    <source>
        <strain evidence="9">MAFF235873</strain>
    </source>
</reference>
<feature type="transmembrane region" description="Helical" evidence="7">
    <location>
        <begin position="326"/>
        <end position="347"/>
    </location>
</feature>
<evidence type="ECO:0000256" key="7">
    <source>
        <dbReference type="SAM" id="Phobius"/>
    </source>
</evidence>
<evidence type="ECO:0000256" key="6">
    <source>
        <dbReference type="ARBA" id="ARBA00023180"/>
    </source>
</evidence>
<comment type="caution">
    <text evidence="9">The sequence shown here is derived from an EMBL/GenBank/DDBJ whole genome shotgun (WGS) entry which is preliminary data.</text>
</comment>